<evidence type="ECO:0000256" key="5">
    <source>
        <dbReference type="ARBA" id="ARBA00022679"/>
    </source>
</evidence>
<evidence type="ECO:0000256" key="3">
    <source>
        <dbReference type="ARBA" id="ARBA00012154"/>
    </source>
</evidence>
<dbReference type="PRINTS" id="PR01100">
    <property type="entry name" value="SHIKIMTKNASE"/>
</dbReference>
<keyword evidence="7 11" id="KW-0418">Kinase</keyword>
<keyword evidence="13" id="KW-1185">Reference proteome</keyword>
<evidence type="ECO:0000256" key="9">
    <source>
        <dbReference type="ARBA" id="ARBA00023141"/>
    </source>
</evidence>
<accession>A0ABU2J815</accession>
<keyword evidence="6 11" id="KW-0547">Nucleotide-binding</keyword>
<sequence>MPPRVVLVGLPGAGKSAVGAELASRLEVAFADSDDLVVCAAGRSVAAVFADDGERAFRVIEARVIADALAGFDGVLALGGGAVTTESVRRALAAASIPVALLTAPQHELLGRMAGTDHRPLLTADPAARLAELSESRDPLYSEVATLTIDTAGRSIAAVATELRHQLTGDMS</sequence>
<feature type="binding site" evidence="11">
    <location>
        <position position="16"/>
    </location>
    <ligand>
        <name>Mg(2+)</name>
        <dbReference type="ChEBI" id="CHEBI:18420"/>
    </ligand>
</feature>
<dbReference type="HAMAP" id="MF_00109">
    <property type="entry name" value="Shikimate_kinase"/>
    <property type="match status" value="1"/>
</dbReference>
<dbReference type="InterPro" id="IPR000623">
    <property type="entry name" value="Shikimate_kinase/TSH1"/>
</dbReference>
<feature type="binding site" evidence="11">
    <location>
        <position position="58"/>
    </location>
    <ligand>
        <name>substrate</name>
    </ligand>
</feature>
<feature type="binding site" evidence="11">
    <location>
        <position position="137"/>
    </location>
    <ligand>
        <name>substrate</name>
    </ligand>
</feature>
<proteinExistence type="inferred from homology"/>
<dbReference type="RefSeq" id="WP_311422287.1">
    <property type="nucleotide sequence ID" value="NZ_JAVREH010000006.1"/>
</dbReference>
<feature type="binding site" evidence="11">
    <location>
        <position position="80"/>
    </location>
    <ligand>
        <name>substrate</name>
    </ligand>
</feature>
<evidence type="ECO:0000256" key="1">
    <source>
        <dbReference type="ARBA" id="ARBA00004842"/>
    </source>
</evidence>
<comment type="caution">
    <text evidence="12">The sequence shown here is derived from an EMBL/GenBank/DDBJ whole genome shotgun (WGS) entry which is preliminary data.</text>
</comment>
<evidence type="ECO:0000256" key="7">
    <source>
        <dbReference type="ARBA" id="ARBA00022777"/>
    </source>
</evidence>
<comment type="subcellular location">
    <subcellularLocation>
        <location evidence="11">Cytoplasm</location>
    </subcellularLocation>
</comment>
<evidence type="ECO:0000256" key="6">
    <source>
        <dbReference type="ARBA" id="ARBA00022741"/>
    </source>
</evidence>
<dbReference type="Proteomes" id="UP001183176">
    <property type="component" value="Unassembled WGS sequence"/>
</dbReference>
<dbReference type="Pfam" id="PF01202">
    <property type="entry name" value="SKI"/>
    <property type="match status" value="1"/>
</dbReference>
<evidence type="ECO:0000256" key="8">
    <source>
        <dbReference type="ARBA" id="ARBA00022840"/>
    </source>
</evidence>
<comment type="subunit">
    <text evidence="11">Monomer.</text>
</comment>
<feature type="binding site" evidence="11">
    <location>
        <position position="34"/>
    </location>
    <ligand>
        <name>substrate</name>
    </ligand>
</feature>
<dbReference type="InterPro" id="IPR031322">
    <property type="entry name" value="Shikimate/glucono_kinase"/>
</dbReference>
<dbReference type="InterPro" id="IPR027417">
    <property type="entry name" value="P-loop_NTPase"/>
</dbReference>
<dbReference type="EC" id="2.7.1.71" evidence="3 11"/>
<dbReference type="PROSITE" id="PS01128">
    <property type="entry name" value="SHIKIMATE_KINASE"/>
    <property type="match status" value="1"/>
</dbReference>
<dbReference type="EMBL" id="JAVREH010000006">
    <property type="protein sequence ID" value="MDT0261132.1"/>
    <property type="molecule type" value="Genomic_DNA"/>
</dbReference>
<evidence type="ECO:0000313" key="13">
    <source>
        <dbReference type="Proteomes" id="UP001183176"/>
    </source>
</evidence>
<comment type="cofactor">
    <cofactor evidence="11">
        <name>Mg(2+)</name>
        <dbReference type="ChEBI" id="CHEBI:18420"/>
    </cofactor>
    <text evidence="11">Binds 1 Mg(2+) ion per subunit.</text>
</comment>
<dbReference type="PANTHER" id="PTHR21087:SF16">
    <property type="entry name" value="SHIKIMATE KINASE 1, CHLOROPLASTIC"/>
    <property type="match status" value="1"/>
</dbReference>
<dbReference type="SUPFAM" id="SSF52540">
    <property type="entry name" value="P-loop containing nucleoside triphosphate hydrolases"/>
    <property type="match status" value="1"/>
</dbReference>
<keyword evidence="9 11" id="KW-0057">Aromatic amino acid biosynthesis</keyword>
<dbReference type="GO" id="GO:0004765">
    <property type="term" value="F:shikimate kinase activity"/>
    <property type="evidence" value="ECO:0007669"/>
    <property type="project" value="UniProtKB-EC"/>
</dbReference>
<protein>
    <recommendedName>
        <fullName evidence="3 11">Shikimate kinase</fullName>
        <shortName evidence="11">SK</shortName>
        <ecNumber evidence="3 11">2.7.1.71</ecNumber>
    </recommendedName>
</protein>
<keyword evidence="11" id="KW-0479">Metal-binding</keyword>
<feature type="binding site" evidence="11">
    <location>
        <begin position="12"/>
        <end position="17"/>
    </location>
    <ligand>
        <name>ATP</name>
        <dbReference type="ChEBI" id="CHEBI:30616"/>
    </ligand>
</feature>
<gene>
    <name evidence="11" type="primary">aroK</name>
    <name evidence="12" type="ORF">RM423_06955</name>
</gene>
<keyword evidence="11" id="KW-0460">Magnesium</keyword>
<evidence type="ECO:0000313" key="12">
    <source>
        <dbReference type="EMBL" id="MDT0261132.1"/>
    </source>
</evidence>
<organism evidence="12 13">
    <name type="scientific">Jatrophihabitans lederbergiae</name>
    <dbReference type="NCBI Taxonomy" id="3075547"/>
    <lineage>
        <taxon>Bacteria</taxon>
        <taxon>Bacillati</taxon>
        <taxon>Actinomycetota</taxon>
        <taxon>Actinomycetes</taxon>
        <taxon>Jatrophihabitantales</taxon>
        <taxon>Jatrophihabitantaceae</taxon>
        <taxon>Jatrophihabitans</taxon>
    </lineage>
</organism>
<evidence type="ECO:0000256" key="11">
    <source>
        <dbReference type="HAMAP-Rule" id="MF_00109"/>
    </source>
</evidence>
<evidence type="ECO:0000256" key="4">
    <source>
        <dbReference type="ARBA" id="ARBA00022605"/>
    </source>
</evidence>
<evidence type="ECO:0000256" key="10">
    <source>
        <dbReference type="ARBA" id="ARBA00048567"/>
    </source>
</evidence>
<dbReference type="PANTHER" id="PTHR21087">
    <property type="entry name" value="SHIKIMATE KINASE"/>
    <property type="match status" value="1"/>
</dbReference>
<feature type="binding site" evidence="11">
    <location>
        <position position="119"/>
    </location>
    <ligand>
        <name>ATP</name>
        <dbReference type="ChEBI" id="CHEBI:30616"/>
    </ligand>
</feature>
<evidence type="ECO:0000256" key="2">
    <source>
        <dbReference type="ARBA" id="ARBA00006997"/>
    </source>
</evidence>
<comment type="pathway">
    <text evidence="1 11">Metabolic intermediate biosynthesis; chorismate biosynthesis; chorismate from D-erythrose 4-phosphate and phosphoenolpyruvate: step 5/7.</text>
</comment>
<comment type="similarity">
    <text evidence="2 11">Belongs to the shikimate kinase family.</text>
</comment>
<dbReference type="CDD" id="cd00464">
    <property type="entry name" value="SK"/>
    <property type="match status" value="1"/>
</dbReference>
<dbReference type="InterPro" id="IPR023000">
    <property type="entry name" value="Shikimate_kinase_CS"/>
</dbReference>
<keyword evidence="8 11" id="KW-0067">ATP-binding</keyword>
<comment type="catalytic activity">
    <reaction evidence="10 11">
        <text>shikimate + ATP = 3-phosphoshikimate + ADP + H(+)</text>
        <dbReference type="Rhea" id="RHEA:13121"/>
        <dbReference type="ChEBI" id="CHEBI:15378"/>
        <dbReference type="ChEBI" id="CHEBI:30616"/>
        <dbReference type="ChEBI" id="CHEBI:36208"/>
        <dbReference type="ChEBI" id="CHEBI:145989"/>
        <dbReference type="ChEBI" id="CHEBI:456216"/>
        <dbReference type="EC" id="2.7.1.71"/>
    </reaction>
</comment>
<keyword evidence="4 11" id="KW-0028">Amino-acid biosynthesis</keyword>
<keyword evidence="11" id="KW-0963">Cytoplasm</keyword>
<dbReference type="Gene3D" id="3.40.50.300">
    <property type="entry name" value="P-loop containing nucleotide triphosphate hydrolases"/>
    <property type="match status" value="1"/>
</dbReference>
<feature type="binding site" evidence="11">
    <location>
        <position position="154"/>
    </location>
    <ligand>
        <name>ATP</name>
        <dbReference type="ChEBI" id="CHEBI:30616"/>
    </ligand>
</feature>
<keyword evidence="5 11" id="KW-0808">Transferase</keyword>
<reference evidence="13" key="1">
    <citation type="submission" date="2023-07" db="EMBL/GenBank/DDBJ databases">
        <title>30 novel species of actinomycetes from the DSMZ collection.</title>
        <authorList>
            <person name="Nouioui I."/>
        </authorList>
    </citation>
    <scope>NUCLEOTIDE SEQUENCE [LARGE SCALE GENOMIC DNA]</scope>
    <source>
        <strain evidence="13">DSM 44399</strain>
    </source>
</reference>
<comment type="function">
    <text evidence="11">Catalyzes the specific phosphorylation of the 3-hydroxyl group of shikimic acid using ATP as a cosubstrate.</text>
</comment>
<name>A0ABU2J815_9ACTN</name>